<dbReference type="InParanoid" id="A0A0D0B441"/>
<dbReference type="Proteomes" id="UP000054485">
    <property type="component" value="Unassembled WGS sequence"/>
</dbReference>
<dbReference type="AlphaFoldDB" id="A0A0D0B441"/>
<proteinExistence type="predicted"/>
<gene>
    <name evidence="1" type="ORF">CY34DRAFT_797636</name>
</gene>
<keyword evidence="2" id="KW-1185">Reference proteome</keyword>
<reference evidence="2" key="2">
    <citation type="submission" date="2015-01" db="EMBL/GenBank/DDBJ databases">
        <title>Evolutionary Origins and Diversification of the Mycorrhizal Mutualists.</title>
        <authorList>
            <consortium name="DOE Joint Genome Institute"/>
            <consortium name="Mycorrhizal Genomics Consortium"/>
            <person name="Kohler A."/>
            <person name="Kuo A."/>
            <person name="Nagy L.G."/>
            <person name="Floudas D."/>
            <person name="Copeland A."/>
            <person name="Barry K.W."/>
            <person name="Cichocki N."/>
            <person name="Veneault-Fourrey C."/>
            <person name="LaButti K."/>
            <person name="Lindquist E.A."/>
            <person name="Lipzen A."/>
            <person name="Lundell T."/>
            <person name="Morin E."/>
            <person name="Murat C."/>
            <person name="Riley R."/>
            <person name="Ohm R."/>
            <person name="Sun H."/>
            <person name="Tunlid A."/>
            <person name="Henrissat B."/>
            <person name="Grigoriev I.V."/>
            <person name="Hibbett D.S."/>
            <person name="Martin F."/>
        </authorList>
    </citation>
    <scope>NUCLEOTIDE SEQUENCE [LARGE SCALE GENOMIC DNA]</scope>
    <source>
        <strain evidence="2">UH-Slu-Lm8-n1</strain>
    </source>
</reference>
<sequence>MCAGMATIYDQQHVGLVRLAQWRSTLDATVNLSNIHTLIPHLLRKTSSFAYLVTDASSQFRQYSVLKQLLIFYTEC</sequence>
<evidence type="ECO:0000313" key="1">
    <source>
        <dbReference type="EMBL" id="KIK48851.1"/>
    </source>
</evidence>
<dbReference type="EMBL" id="KN835135">
    <property type="protein sequence ID" value="KIK48851.1"/>
    <property type="molecule type" value="Genomic_DNA"/>
</dbReference>
<dbReference type="HOGENOM" id="CLU_2656112_0_0_1"/>
<evidence type="ECO:0000313" key="2">
    <source>
        <dbReference type="Proteomes" id="UP000054485"/>
    </source>
</evidence>
<protein>
    <submittedName>
        <fullName evidence="1">Uncharacterized protein</fullName>
    </submittedName>
</protein>
<reference evidence="1 2" key="1">
    <citation type="submission" date="2014-04" db="EMBL/GenBank/DDBJ databases">
        <authorList>
            <consortium name="DOE Joint Genome Institute"/>
            <person name="Kuo A."/>
            <person name="Ruytinx J."/>
            <person name="Rineau F."/>
            <person name="Colpaert J."/>
            <person name="Kohler A."/>
            <person name="Nagy L.G."/>
            <person name="Floudas D."/>
            <person name="Copeland A."/>
            <person name="Barry K.W."/>
            <person name="Cichocki N."/>
            <person name="Veneault-Fourrey C."/>
            <person name="LaButti K."/>
            <person name="Lindquist E.A."/>
            <person name="Lipzen A."/>
            <person name="Lundell T."/>
            <person name="Morin E."/>
            <person name="Murat C."/>
            <person name="Sun H."/>
            <person name="Tunlid A."/>
            <person name="Henrissat B."/>
            <person name="Grigoriev I.V."/>
            <person name="Hibbett D.S."/>
            <person name="Martin F."/>
            <person name="Nordberg H.P."/>
            <person name="Cantor M.N."/>
            <person name="Hua S.X."/>
        </authorList>
    </citation>
    <scope>NUCLEOTIDE SEQUENCE [LARGE SCALE GENOMIC DNA]</scope>
    <source>
        <strain evidence="1 2">UH-Slu-Lm8-n1</strain>
    </source>
</reference>
<name>A0A0D0B441_9AGAM</name>
<accession>A0A0D0B441</accession>
<organism evidence="1 2">
    <name type="scientific">Suillus luteus UH-Slu-Lm8-n1</name>
    <dbReference type="NCBI Taxonomy" id="930992"/>
    <lineage>
        <taxon>Eukaryota</taxon>
        <taxon>Fungi</taxon>
        <taxon>Dikarya</taxon>
        <taxon>Basidiomycota</taxon>
        <taxon>Agaricomycotina</taxon>
        <taxon>Agaricomycetes</taxon>
        <taxon>Agaricomycetidae</taxon>
        <taxon>Boletales</taxon>
        <taxon>Suillineae</taxon>
        <taxon>Suillaceae</taxon>
        <taxon>Suillus</taxon>
    </lineage>
</organism>